<accession>A0A6G0JK70</accession>
<comment type="caution">
    <text evidence="1">The sequence shown here is derived from an EMBL/GenBank/DDBJ whole genome shotgun (WGS) entry which is preliminary data.</text>
</comment>
<evidence type="ECO:0000313" key="2">
    <source>
        <dbReference type="Proteomes" id="UP000488956"/>
    </source>
</evidence>
<sequence length="42" mass="4352">MASMTFSTRISTSCDVTVLGRLSLAAILMVSTTVKDPSSVSS</sequence>
<proteinExistence type="predicted"/>
<gene>
    <name evidence="1" type="ORF">PF010_g30773</name>
</gene>
<dbReference type="AlphaFoldDB" id="A0A6G0JK70"/>
<reference evidence="1 2" key="1">
    <citation type="submission" date="2018-09" db="EMBL/GenBank/DDBJ databases">
        <title>Genomic investigation of the strawberry pathogen Phytophthora fragariae indicates pathogenicity is determined by transcriptional variation in three key races.</title>
        <authorList>
            <person name="Adams T.M."/>
            <person name="Armitage A.D."/>
            <person name="Sobczyk M.K."/>
            <person name="Bates H.J."/>
            <person name="Dunwell J.M."/>
            <person name="Nellist C.F."/>
            <person name="Harrison R.J."/>
        </authorList>
    </citation>
    <scope>NUCLEOTIDE SEQUENCE [LARGE SCALE GENOMIC DNA]</scope>
    <source>
        <strain evidence="1 2">ONT-3</strain>
    </source>
</reference>
<evidence type="ECO:0000313" key="1">
    <source>
        <dbReference type="EMBL" id="KAE9059053.1"/>
    </source>
</evidence>
<protein>
    <submittedName>
        <fullName evidence="1">Uncharacterized protein</fullName>
    </submittedName>
</protein>
<dbReference type="Proteomes" id="UP000488956">
    <property type="component" value="Unassembled WGS sequence"/>
</dbReference>
<organism evidence="1 2">
    <name type="scientific">Phytophthora fragariae</name>
    <dbReference type="NCBI Taxonomy" id="53985"/>
    <lineage>
        <taxon>Eukaryota</taxon>
        <taxon>Sar</taxon>
        <taxon>Stramenopiles</taxon>
        <taxon>Oomycota</taxon>
        <taxon>Peronosporomycetes</taxon>
        <taxon>Peronosporales</taxon>
        <taxon>Peronosporaceae</taxon>
        <taxon>Phytophthora</taxon>
    </lineage>
</organism>
<name>A0A6G0JK70_9STRA</name>
<dbReference type="EMBL" id="QXFX01006187">
    <property type="protein sequence ID" value="KAE9059053.1"/>
    <property type="molecule type" value="Genomic_DNA"/>
</dbReference>